<evidence type="ECO:0000313" key="8">
    <source>
        <dbReference type="Proteomes" id="UP001328733"/>
    </source>
</evidence>
<protein>
    <submittedName>
        <fullName evidence="7">Sterol desaturase family protein</fullName>
        <ecNumber evidence="7">1.-.-.-</ecNumber>
    </submittedName>
</protein>
<organism evidence="7 8">
    <name type="scientific">Pannus brasiliensis CCIBt3594</name>
    <dbReference type="NCBI Taxonomy" id="1427578"/>
    <lineage>
        <taxon>Bacteria</taxon>
        <taxon>Bacillati</taxon>
        <taxon>Cyanobacteriota</taxon>
        <taxon>Cyanophyceae</taxon>
        <taxon>Oscillatoriophycideae</taxon>
        <taxon>Chroococcales</taxon>
        <taxon>Microcystaceae</taxon>
        <taxon>Pannus</taxon>
    </lineage>
</organism>
<dbReference type="Proteomes" id="UP001328733">
    <property type="component" value="Unassembled WGS sequence"/>
</dbReference>
<sequence>MTFQAFCGKWLVLFGMIVARYFAIAGGAYWLFYRVLGKARGPSARSIREDIGMSIASGLIFALGAVGILAGYDSGITLIYSDFNRYGAWYPAISFLAVLVLQDTYFYFLHRLFHHPALFRWIHSGHHRSGDPTPWTSFAFDIPEALVQTLFFLGIVAIVPLHAVTLFAALFTMTVWAVYNHLGFEVFPPESGDRPSGQWLIGSAHHAIHHRRYTVHYGLYFTFWDRICGTEVKETGWLRSQESVVGCQEEE</sequence>
<feature type="transmembrane region" description="Helical" evidence="5">
    <location>
        <begin position="12"/>
        <end position="32"/>
    </location>
</feature>
<evidence type="ECO:0000313" key="7">
    <source>
        <dbReference type="EMBL" id="MEG3439326.1"/>
    </source>
</evidence>
<keyword evidence="8" id="KW-1185">Reference proteome</keyword>
<dbReference type="InterPro" id="IPR050307">
    <property type="entry name" value="Sterol_Desaturase_Related"/>
</dbReference>
<feature type="transmembrane region" description="Helical" evidence="5">
    <location>
        <begin position="53"/>
        <end position="72"/>
    </location>
</feature>
<dbReference type="RefSeq" id="WP_332866812.1">
    <property type="nucleotide sequence ID" value="NZ_JBAFSM010000045.1"/>
</dbReference>
<dbReference type="GO" id="GO:0008610">
    <property type="term" value="P:lipid biosynthetic process"/>
    <property type="evidence" value="ECO:0007669"/>
    <property type="project" value="InterPro"/>
</dbReference>
<dbReference type="InterPro" id="IPR006694">
    <property type="entry name" value="Fatty_acid_hydroxylase"/>
</dbReference>
<reference evidence="7 8" key="1">
    <citation type="submission" date="2024-01" db="EMBL/GenBank/DDBJ databases">
        <title>Genomic insights into the taxonomy and metabolism of the cyanobacterium Pannus brasiliensis CCIBt3594.</title>
        <authorList>
            <person name="Machado M."/>
            <person name="Botero N.B."/>
            <person name="Andreote A.P.D."/>
            <person name="Feitosa A.M.T."/>
            <person name="Popin R."/>
            <person name="Sivonen K."/>
            <person name="Fiore M.F."/>
        </authorList>
    </citation>
    <scope>NUCLEOTIDE SEQUENCE [LARGE SCALE GENOMIC DNA]</scope>
    <source>
        <strain evidence="7 8">CCIBt3594</strain>
    </source>
</reference>
<comment type="caution">
    <text evidence="7">The sequence shown here is derived from an EMBL/GenBank/DDBJ whole genome shotgun (WGS) entry which is preliminary data.</text>
</comment>
<accession>A0AAW9QZU3</accession>
<keyword evidence="2 5" id="KW-0812">Transmembrane</keyword>
<dbReference type="AlphaFoldDB" id="A0AAW9QZU3"/>
<keyword evidence="4 5" id="KW-0472">Membrane</keyword>
<evidence type="ECO:0000256" key="1">
    <source>
        <dbReference type="ARBA" id="ARBA00004370"/>
    </source>
</evidence>
<keyword evidence="7" id="KW-0560">Oxidoreductase</keyword>
<dbReference type="GO" id="GO:0016491">
    <property type="term" value="F:oxidoreductase activity"/>
    <property type="evidence" value="ECO:0007669"/>
    <property type="project" value="UniProtKB-KW"/>
</dbReference>
<name>A0AAW9QZU3_9CHRO</name>
<evidence type="ECO:0000256" key="5">
    <source>
        <dbReference type="SAM" id="Phobius"/>
    </source>
</evidence>
<evidence type="ECO:0000256" key="3">
    <source>
        <dbReference type="ARBA" id="ARBA00022989"/>
    </source>
</evidence>
<dbReference type="Pfam" id="PF04116">
    <property type="entry name" value="FA_hydroxylase"/>
    <property type="match status" value="1"/>
</dbReference>
<feature type="domain" description="Fatty acid hydroxylase" evidence="6">
    <location>
        <begin position="95"/>
        <end position="230"/>
    </location>
</feature>
<comment type="subcellular location">
    <subcellularLocation>
        <location evidence="1">Membrane</location>
    </subcellularLocation>
</comment>
<dbReference type="GO" id="GO:0005506">
    <property type="term" value="F:iron ion binding"/>
    <property type="evidence" value="ECO:0007669"/>
    <property type="project" value="InterPro"/>
</dbReference>
<evidence type="ECO:0000256" key="4">
    <source>
        <dbReference type="ARBA" id="ARBA00023136"/>
    </source>
</evidence>
<dbReference type="EMBL" id="JBAFSM010000045">
    <property type="protein sequence ID" value="MEG3439326.1"/>
    <property type="molecule type" value="Genomic_DNA"/>
</dbReference>
<dbReference type="PANTHER" id="PTHR11863">
    <property type="entry name" value="STEROL DESATURASE"/>
    <property type="match status" value="1"/>
</dbReference>
<proteinExistence type="predicted"/>
<evidence type="ECO:0000259" key="6">
    <source>
        <dbReference type="Pfam" id="PF04116"/>
    </source>
</evidence>
<evidence type="ECO:0000256" key="2">
    <source>
        <dbReference type="ARBA" id="ARBA00022692"/>
    </source>
</evidence>
<feature type="transmembrane region" description="Helical" evidence="5">
    <location>
        <begin position="88"/>
        <end position="108"/>
    </location>
</feature>
<feature type="transmembrane region" description="Helical" evidence="5">
    <location>
        <begin position="150"/>
        <end position="179"/>
    </location>
</feature>
<dbReference type="EC" id="1.-.-.-" evidence="7"/>
<keyword evidence="3 5" id="KW-1133">Transmembrane helix</keyword>
<gene>
    <name evidence="7" type="ORF">V0288_19525</name>
</gene>
<dbReference type="GO" id="GO:0016020">
    <property type="term" value="C:membrane"/>
    <property type="evidence" value="ECO:0007669"/>
    <property type="project" value="UniProtKB-SubCell"/>
</dbReference>